<sequence length="166" mass="18178">MEQRVEGKVAIVTGAAQGIGKGVALHLAREGADLVVVDIDLPKAEQVAQEIRTLQRRAMPYHINLAHIAEIQPMVDAVVREFGKIDILVNSAAVVQSKFFLDVTEEDWDRITDINQKGLVFCIQAVAKQMIAQVPEAVKAAGKTDHSYGKIVNFSSISGRRGRAYQ</sequence>
<evidence type="ECO:0000256" key="1">
    <source>
        <dbReference type="ARBA" id="ARBA00006484"/>
    </source>
</evidence>
<gene>
    <name evidence="3" type="ORF">GF339_14985</name>
</gene>
<dbReference type="PANTHER" id="PTHR42760">
    <property type="entry name" value="SHORT-CHAIN DEHYDROGENASES/REDUCTASES FAMILY MEMBER"/>
    <property type="match status" value="1"/>
</dbReference>
<dbReference type="PRINTS" id="PR00081">
    <property type="entry name" value="GDHRDH"/>
</dbReference>
<dbReference type="GO" id="GO:0016616">
    <property type="term" value="F:oxidoreductase activity, acting on the CH-OH group of donors, NAD or NADP as acceptor"/>
    <property type="evidence" value="ECO:0007669"/>
    <property type="project" value="TreeGrafter"/>
</dbReference>
<dbReference type="Gene3D" id="3.40.50.720">
    <property type="entry name" value="NAD(P)-binding Rossmann-like Domain"/>
    <property type="match status" value="1"/>
</dbReference>
<comment type="caution">
    <text evidence="3">The sequence shown here is derived from an EMBL/GenBank/DDBJ whole genome shotgun (WGS) entry which is preliminary data.</text>
</comment>
<dbReference type="EMBL" id="WJJP01000489">
    <property type="protein sequence ID" value="MBD3325889.1"/>
    <property type="molecule type" value="Genomic_DNA"/>
</dbReference>
<evidence type="ECO:0000256" key="2">
    <source>
        <dbReference type="ARBA" id="ARBA00023002"/>
    </source>
</evidence>
<comment type="similarity">
    <text evidence="1">Belongs to the short-chain dehydrogenases/reductases (SDR) family.</text>
</comment>
<dbReference type="InterPro" id="IPR002347">
    <property type="entry name" value="SDR_fam"/>
</dbReference>
<organism evidence="3 4">
    <name type="scientific">candidate division KSB3 bacterium</name>
    <dbReference type="NCBI Taxonomy" id="2044937"/>
    <lineage>
        <taxon>Bacteria</taxon>
        <taxon>candidate division KSB3</taxon>
    </lineage>
</organism>
<evidence type="ECO:0000313" key="4">
    <source>
        <dbReference type="Proteomes" id="UP000649604"/>
    </source>
</evidence>
<dbReference type="CDD" id="cd05233">
    <property type="entry name" value="SDR_c"/>
    <property type="match status" value="1"/>
</dbReference>
<dbReference type="Proteomes" id="UP000649604">
    <property type="component" value="Unassembled WGS sequence"/>
</dbReference>
<dbReference type="GO" id="GO:0006633">
    <property type="term" value="P:fatty acid biosynthetic process"/>
    <property type="evidence" value="ECO:0007669"/>
    <property type="project" value="TreeGrafter"/>
</dbReference>
<accession>A0A9D5Q6I6</accession>
<protein>
    <submittedName>
        <fullName evidence="3">SDR family NAD(P)-dependent oxidoreductase</fullName>
    </submittedName>
</protein>
<reference evidence="3" key="1">
    <citation type="submission" date="2019-11" db="EMBL/GenBank/DDBJ databases">
        <title>Microbial mats filling the niche in hypersaline microbial mats.</title>
        <authorList>
            <person name="Wong H.L."/>
            <person name="Macleod F.I."/>
            <person name="White R.A. III"/>
            <person name="Burns B.P."/>
        </authorList>
    </citation>
    <scope>NUCLEOTIDE SEQUENCE</scope>
    <source>
        <strain evidence="3">Rbin_158</strain>
    </source>
</reference>
<dbReference type="GO" id="GO:0048038">
    <property type="term" value="F:quinone binding"/>
    <property type="evidence" value="ECO:0007669"/>
    <property type="project" value="TreeGrafter"/>
</dbReference>
<evidence type="ECO:0000313" key="3">
    <source>
        <dbReference type="EMBL" id="MBD3325889.1"/>
    </source>
</evidence>
<name>A0A9D5Q6I6_9BACT</name>
<feature type="non-terminal residue" evidence="3">
    <location>
        <position position="166"/>
    </location>
</feature>
<dbReference type="PANTHER" id="PTHR42760:SF133">
    <property type="entry name" value="3-OXOACYL-[ACYL-CARRIER-PROTEIN] REDUCTASE"/>
    <property type="match status" value="1"/>
</dbReference>
<keyword evidence="2" id="KW-0560">Oxidoreductase</keyword>
<proteinExistence type="inferred from homology"/>
<dbReference type="Pfam" id="PF00106">
    <property type="entry name" value="adh_short"/>
    <property type="match status" value="1"/>
</dbReference>
<dbReference type="InterPro" id="IPR036291">
    <property type="entry name" value="NAD(P)-bd_dom_sf"/>
</dbReference>
<dbReference type="SUPFAM" id="SSF51735">
    <property type="entry name" value="NAD(P)-binding Rossmann-fold domains"/>
    <property type="match status" value="1"/>
</dbReference>
<dbReference type="AlphaFoldDB" id="A0A9D5Q6I6"/>